<evidence type="ECO:0000313" key="1">
    <source>
        <dbReference type="EMBL" id="MBN7812904.1"/>
    </source>
</evidence>
<accession>A0ABS3CB87</accession>
<organism evidence="1 2">
    <name type="scientific">Algoriphagus oliviformis</name>
    <dbReference type="NCBI Taxonomy" id="2811231"/>
    <lineage>
        <taxon>Bacteria</taxon>
        <taxon>Pseudomonadati</taxon>
        <taxon>Bacteroidota</taxon>
        <taxon>Cytophagia</taxon>
        <taxon>Cytophagales</taxon>
        <taxon>Cyclobacteriaceae</taxon>
        <taxon>Algoriphagus</taxon>
    </lineage>
</organism>
<name>A0ABS3CB87_9BACT</name>
<dbReference type="Gene3D" id="3.40.50.2000">
    <property type="entry name" value="Glycogen Phosphorylase B"/>
    <property type="match status" value="1"/>
</dbReference>
<dbReference type="SUPFAM" id="SSF53756">
    <property type="entry name" value="UDP-Glycosyltransferase/glycogen phosphorylase"/>
    <property type="match status" value="1"/>
</dbReference>
<sequence>MRIAVIAESINVNDSSGSKVNVELIKNLAKICEQVTVYHYTQRDIQLAGIPCISIRERKLSLNYVLSRSQRYFTKFTGISLHRPLESLFGFSFTFFSDTRSIRAVLPEIVQGDYDSVITLSKGSSFRPHYALLKFPELHGKWLAYIHDPYPFHFYPRPFTQVLPGYRQKEEFFRELSKVARYVGFPSKLLSEWMGSFFPEMVGKSVIIPHQISEFDPNERLDLPGWSSGNFNLLHAGNLLKERPVDSLILAFQRFLKQHPEAKAHARLFFVGPAQHHEAKLRDYCSQIEELTVITDFIRFEHALYLQKEATVNVIVESKSEISPFLPGKFPHCVLADKPILLMSPLYSETRRLLGKDYPYVAESDDVEGLSQVIAELYSQWVKEKNLKLNRPDLKDYVGVDHLRQVMASIA</sequence>
<comment type="caution">
    <text evidence="1">The sequence shown here is derived from an EMBL/GenBank/DDBJ whole genome shotgun (WGS) entry which is preliminary data.</text>
</comment>
<evidence type="ECO:0000313" key="2">
    <source>
        <dbReference type="Proteomes" id="UP000664317"/>
    </source>
</evidence>
<proteinExistence type="predicted"/>
<keyword evidence="2" id="KW-1185">Reference proteome</keyword>
<gene>
    <name evidence="1" type="ORF">J0A68_18250</name>
</gene>
<reference evidence="1 2" key="1">
    <citation type="submission" date="2021-03" db="EMBL/GenBank/DDBJ databases">
        <title>novel species isolated from a fishpond in China.</title>
        <authorList>
            <person name="Lu H."/>
            <person name="Cai Z."/>
        </authorList>
    </citation>
    <scope>NUCLEOTIDE SEQUENCE [LARGE SCALE GENOMIC DNA]</scope>
    <source>
        <strain evidence="1 2">H41</strain>
    </source>
</reference>
<dbReference type="EMBL" id="JAFKCT010000009">
    <property type="protein sequence ID" value="MBN7812904.1"/>
    <property type="molecule type" value="Genomic_DNA"/>
</dbReference>
<protein>
    <submittedName>
        <fullName evidence="1">Uncharacterized protein</fullName>
    </submittedName>
</protein>
<dbReference type="RefSeq" id="WP_206579676.1">
    <property type="nucleotide sequence ID" value="NZ_JAFKCT010000009.1"/>
</dbReference>
<dbReference type="Proteomes" id="UP000664317">
    <property type="component" value="Unassembled WGS sequence"/>
</dbReference>